<accession>A0A397H3I5</accession>
<dbReference type="OrthoDB" id="2439570at2759"/>
<sequence>MIENFLDVSLLELNTQYTIVSLRELNIKFTVEINKLRKKYVEFEIKTENTKLKQNKKEVEIRFLNLEQKDSEKTDLIVKLKHVLLIKEQKQVQSEILPEINHTIKILENIVRSNHVTENFKISENIVYAVEANQKEILCWCFYTIKFKDMVKDFMVNGKIGEKKAKGQFNMEFTNDRDEFIDNSSNSLSKTKVNITLVLLKSKNIPKVEISSVTEISEKTLPETEINKSISANLENFPKTSISVKTNDT</sequence>
<evidence type="ECO:0000313" key="1">
    <source>
        <dbReference type="EMBL" id="RHZ55973.1"/>
    </source>
</evidence>
<reference evidence="1 2" key="1">
    <citation type="submission" date="2018-08" db="EMBL/GenBank/DDBJ databases">
        <title>Genome and evolution of the arbuscular mycorrhizal fungus Diversispora epigaea (formerly Glomus versiforme) and its bacterial endosymbionts.</title>
        <authorList>
            <person name="Sun X."/>
            <person name="Fei Z."/>
            <person name="Harrison M."/>
        </authorList>
    </citation>
    <scope>NUCLEOTIDE SEQUENCE [LARGE SCALE GENOMIC DNA]</scope>
    <source>
        <strain evidence="1 2">IT104</strain>
    </source>
</reference>
<organism evidence="1 2">
    <name type="scientific">Diversispora epigaea</name>
    <dbReference type="NCBI Taxonomy" id="1348612"/>
    <lineage>
        <taxon>Eukaryota</taxon>
        <taxon>Fungi</taxon>
        <taxon>Fungi incertae sedis</taxon>
        <taxon>Mucoromycota</taxon>
        <taxon>Glomeromycotina</taxon>
        <taxon>Glomeromycetes</taxon>
        <taxon>Diversisporales</taxon>
        <taxon>Diversisporaceae</taxon>
        <taxon>Diversispora</taxon>
    </lineage>
</organism>
<keyword evidence="2" id="KW-1185">Reference proteome</keyword>
<dbReference type="Proteomes" id="UP000266861">
    <property type="component" value="Unassembled WGS sequence"/>
</dbReference>
<name>A0A397H3I5_9GLOM</name>
<dbReference type="EMBL" id="PQFF01000363">
    <property type="protein sequence ID" value="RHZ55973.1"/>
    <property type="molecule type" value="Genomic_DNA"/>
</dbReference>
<dbReference type="AlphaFoldDB" id="A0A397H3I5"/>
<comment type="caution">
    <text evidence="1">The sequence shown here is derived from an EMBL/GenBank/DDBJ whole genome shotgun (WGS) entry which is preliminary data.</text>
</comment>
<gene>
    <name evidence="1" type="ORF">Glove_408g4</name>
</gene>
<protein>
    <submittedName>
        <fullName evidence="1">Uncharacterized protein</fullName>
    </submittedName>
</protein>
<evidence type="ECO:0000313" key="2">
    <source>
        <dbReference type="Proteomes" id="UP000266861"/>
    </source>
</evidence>
<proteinExistence type="predicted"/>